<dbReference type="Pfam" id="PF00127">
    <property type="entry name" value="Copper-bind"/>
    <property type="match status" value="1"/>
</dbReference>
<dbReference type="GO" id="GO:0005507">
    <property type="term" value="F:copper ion binding"/>
    <property type="evidence" value="ECO:0007669"/>
    <property type="project" value="UniProtKB-UniRule"/>
</dbReference>
<keyword evidence="11" id="KW-1185">Reference proteome</keyword>
<comment type="function">
    <text evidence="8">Transfers electrons from cytochrome c551 to cytochrome oxidase.</text>
</comment>
<evidence type="ECO:0000313" key="11">
    <source>
        <dbReference type="Proteomes" id="UP000608345"/>
    </source>
</evidence>
<evidence type="ECO:0000256" key="2">
    <source>
        <dbReference type="ARBA" id="ARBA00022448"/>
    </source>
</evidence>
<keyword evidence="6 8" id="KW-0186">Copper</keyword>
<evidence type="ECO:0000256" key="1">
    <source>
        <dbReference type="ARBA" id="ARBA00004418"/>
    </source>
</evidence>
<dbReference type="CDD" id="cd13922">
    <property type="entry name" value="Azurin"/>
    <property type="match status" value="1"/>
</dbReference>
<evidence type="ECO:0000256" key="3">
    <source>
        <dbReference type="ARBA" id="ARBA00022723"/>
    </source>
</evidence>
<dbReference type="EMBL" id="BMYS01000018">
    <property type="protein sequence ID" value="GGW92493.1"/>
    <property type="molecule type" value="Genomic_DNA"/>
</dbReference>
<evidence type="ECO:0000256" key="8">
    <source>
        <dbReference type="RuleBase" id="RU363017"/>
    </source>
</evidence>
<protein>
    <recommendedName>
        <fullName evidence="8">Azurin</fullName>
    </recommendedName>
</protein>
<gene>
    <name evidence="10" type="ORF">GCM10011450_23310</name>
</gene>
<reference evidence="10" key="1">
    <citation type="journal article" date="2014" name="Int. J. Syst. Evol. Microbiol.">
        <title>Complete genome sequence of Corynebacterium casei LMG S-19264T (=DSM 44701T), isolated from a smear-ripened cheese.</title>
        <authorList>
            <consortium name="US DOE Joint Genome Institute (JGI-PGF)"/>
            <person name="Walter F."/>
            <person name="Albersmeier A."/>
            <person name="Kalinowski J."/>
            <person name="Ruckert C."/>
        </authorList>
    </citation>
    <scope>NUCLEOTIDE SEQUENCE</scope>
    <source>
        <strain evidence="10">KCTC 23732</strain>
    </source>
</reference>
<dbReference type="PANTHER" id="PTHR38439">
    <property type="entry name" value="AURACYANIN-B"/>
    <property type="match status" value="1"/>
</dbReference>
<keyword evidence="8" id="KW-0732">Signal</keyword>
<keyword evidence="4 8" id="KW-0574">Periplasm</keyword>
<evidence type="ECO:0000313" key="10">
    <source>
        <dbReference type="EMBL" id="GGW92493.1"/>
    </source>
</evidence>
<keyword evidence="2 8" id="KW-0813">Transport</keyword>
<keyword evidence="5 8" id="KW-0249">Electron transport</keyword>
<dbReference type="InterPro" id="IPR050845">
    <property type="entry name" value="Cu-binding_ET"/>
</dbReference>
<dbReference type="AlphaFoldDB" id="A0A918JP76"/>
<dbReference type="Proteomes" id="UP000608345">
    <property type="component" value="Unassembled WGS sequence"/>
</dbReference>
<evidence type="ECO:0000259" key="9">
    <source>
        <dbReference type="Pfam" id="PF00127"/>
    </source>
</evidence>
<evidence type="ECO:0000256" key="4">
    <source>
        <dbReference type="ARBA" id="ARBA00022764"/>
    </source>
</evidence>
<proteinExistence type="predicted"/>
<dbReference type="Gene3D" id="2.60.40.420">
    <property type="entry name" value="Cupredoxins - blue copper proteins"/>
    <property type="match status" value="1"/>
</dbReference>
<evidence type="ECO:0000256" key="6">
    <source>
        <dbReference type="ARBA" id="ARBA00023008"/>
    </source>
</evidence>
<dbReference type="InterPro" id="IPR008972">
    <property type="entry name" value="Cupredoxin"/>
</dbReference>
<keyword evidence="7" id="KW-1015">Disulfide bond</keyword>
<dbReference type="RefSeq" id="WP_189385673.1">
    <property type="nucleotide sequence ID" value="NZ_BAABFY010000012.1"/>
</dbReference>
<comment type="caution">
    <text evidence="10">The sequence shown here is derived from an EMBL/GenBank/DDBJ whole genome shotgun (WGS) entry which is preliminary data.</text>
</comment>
<reference evidence="10" key="2">
    <citation type="submission" date="2020-09" db="EMBL/GenBank/DDBJ databases">
        <authorList>
            <person name="Sun Q."/>
            <person name="Kim S."/>
        </authorList>
    </citation>
    <scope>NUCLEOTIDE SEQUENCE</scope>
    <source>
        <strain evidence="10">KCTC 23732</strain>
    </source>
</reference>
<dbReference type="PROSITE" id="PS00196">
    <property type="entry name" value="COPPER_BLUE"/>
    <property type="match status" value="1"/>
</dbReference>
<dbReference type="GO" id="GO:0042597">
    <property type="term" value="C:periplasmic space"/>
    <property type="evidence" value="ECO:0007669"/>
    <property type="project" value="UniProtKB-SubCell"/>
</dbReference>
<sequence length="150" mass="15720">MSFKKLALAAVLSVAATPVLAAECAVDIESNDAMQFNTKEISISKTCKDFTINMKHVGKLPAAAMGHNVVVTKTADLQAVATEGVAAGVAKDYVKEGDERVIAHTKLIGGGESTTVTFPVEKLAADGDYSFFCSFPGHSALMKGKVKLVD</sequence>
<dbReference type="NCBIfam" id="TIGR02695">
    <property type="entry name" value="azurin"/>
    <property type="match status" value="1"/>
</dbReference>
<dbReference type="InterPro" id="IPR000923">
    <property type="entry name" value="BlueCu_1"/>
</dbReference>
<dbReference type="InterPro" id="IPR028871">
    <property type="entry name" value="BlueCu_1_BS"/>
</dbReference>
<accession>A0A918JP76</accession>
<evidence type="ECO:0000256" key="7">
    <source>
        <dbReference type="ARBA" id="ARBA00023157"/>
    </source>
</evidence>
<organism evidence="10 11">
    <name type="scientific">Advenella faeciporci</name>
    <dbReference type="NCBI Taxonomy" id="797535"/>
    <lineage>
        <taxon>Bacteria</taxon>
        <taxon>Pseudomonadati</taxon>
        <taxon>Pseudomonadota</taxon>
        <taxon>Betaproteobacteria</taxon>
        <taxon>Burkholderiales</taxon>
        <taxon>Alcaligenaceae</taxon>
    </lineage>
</organism>
<dbReference type="InterPro" id="IPR014068">
    <property type="entry name" value="Azurin"/>
</dbReference>
<dbReference type="SUPFAM" id="SSF49503">
    <property type="entry name" value="Cupredoxins"/>
    <property type="match status" value="1"/>
</dbReference>
<feature type="domain" description="Blue (type 1) copper" evidence="9">
    <location>
        <begin position="22"/>
        <end position="148"/>
    </location>
</feature>
<dbReference type="GO" id="GO:0009055">
    <property type="term" value="F:electron transfer activity"/>
    <property type="evidence" value="ECO:0007669"/>
    <property type="project" value="InterPro"/>
</dbReference>
<dbReference type="PANTHER" id="PTHR38439:SF2">
    <property type="entry name" value="OUTER MEMBRANE PROTEIN H.8"/>
    <property type="match status" value="1"/>
</dbReference>
<feature type="signal peptide" evidence="8">
    <location>
        <begin position="1"/>
        <end position="21"/>
    </location>
</feature>
<name>A0A918JP76_9BURK</name>
<comment type="subcellular location">
    <subcellularLocation>
        <location evidence="1 8">Periplasm</location>
    </subcellularLocation>
</comment>
<keyword evidence="3 8" id="KW-0479">Metal-binding</keyword>
<feature type="chain" id="PRO_5038154213" description="Azurin" evidence="8">
    <location>
        <begin position="22"/>
        <end position="150"/>
    </location>
</feature>
<dbReference type="FunFam" id="2.60.40.420:FF:000040">
    <property type="entry name" value="Azurin"/>
    <property type="match status" value="1"/>
</dbReference>
<evidence type="ECO:0000256" key="5">
    <source>
        <dbReference type="ARBA" id="ARBA00022982"/>
    </source>
</evidence>